<organism evidence="4 5">
    <name type="scientific">Thioflavicoccus mobilis 8321</name>
    <dbReference type="NCBI Taxonomy" id="765912"/>
    <lineage>
        <taxon>Bacteria</taxon>
        <taxon>Pseudomonadati</taxon>
        <taxon>Pseudomonadota</taxon>
        <taxon>Gammaproteobacteria</taxon>
        <taxon>Chromatiales</taxon>
        <taxon>Chromatiaceae</taxon>
        <taxon>Thioflavicoccus</taxon>
    </lineage>
</organism>
<dbReference type="OrthoDB" id="6883655at2"/>
<dbReference type="Pfam" id="PF13646">
    <property type="entry name" value="HEAT_2"/>
    <property type="match status" value="3"/>
</dbReference>
<keyword evidence="5" id="KW-1185">Reference proteome</keyword>
<dbReference type="InterPro" id="IPR035897">
    <property type="entry name" value="Toll_tir_struct_dom_sf"/>
</dbReference>
<evidence type="ECO:0000313" key="4">
    <source>
        <dbReference type="EMBL" id="AGA92417.1"/>
    </source>
</evidence>
<dbReference type="EMBL" id="CP003052">
    <property type="protein sequence ID" value="AGA92417.1"/>
    <property type="molecule type" value="Genomic_DNA"/>
</dbReference>
<keyword evidence="1" id="KW-0677">Repeat</keyword>
<dbReference type="Pfam" id="PF02985">
    <property type="entry name" value="HEAT"/>
    <property type="match status" value="1"/>
</dbReference>
<protein>
    <submittedName>
        <fullName evidence="4">HEAT repeat-containing protein</fullName>
    </submittedName>
</protein>
<evidence type="ECO:0000313" key="5">
    <source>
        <dbReference type="Proteomes" id="UP000010816"/>
    </source>
</evidence>
<evidence type="ECO:0000259" key="3">
    <source>
        <dbReference type="Pfam" id="PF13676"/>
    </source>
</evidence>
<dbReference type="AlphaFoldDB" id="L0H2X2"/>
<dbReference type="GO" id="GO:0007165">
    <property type="term" value="P:signal transduction"/>
    <property type="evidence" value="ECO:0007669"/>
    <property type="project" value="InterPro"/>
</dbReference>
<dbReference type="PATRIC" id="fig|765912.4.peg.3685"/>
<feature type="domain" description="TIR" evidence="3">
    <location>
        <begin position="7"/>
        <end position="130"/>
    </location>
</feature>
<dbReference type="KEGG" id="tmb:Thimo_3765"/>
<name>L0H2X2_9GAMM</name>
<evidence type="ECO:0000256" key="2">
    <source>
        <dbReference type="ARBA" id="ARBA00045876"/>
    </source>
</evidence>
<comment type="function">
    <text evidence="2">Catalyzes the hydroxylation of the N(6)-(4-aminobutyl)-L-lysine intermediate produced by deoxyhypusine synthase/DHPS on a critical lysine of the eukaryotic translation initiation factor 5A/eIF-5A. This is the second step of the post-translational modification of that lysine into an unusual amino acid residue named hypusine. Hypusination is unique to mature eIF-5A factor and is essential for its function.</text>
</comment>
<dbReference type="InterPro" id="IPR000157">
    <property type="entry name" value="TIR_dom"/>
</dbReference>
<dbReference type="InterPro" id="IPR004155">
    <property type="entry name" value="PBS_lyase_HEAT"/>
</dbReference>
<dbReference type="SMART" id="SM00567">
    <property type="entry name" value="EZ_HEAT"/>
    <property type="match status" value="10"/>
</dbReference>
<dbReference type="PANTHER" id="PTHR12697:SF5">
    <property type="entry name" value="DEOXYHYPUSINE HYDROXYLASE"/>
    <property type="match status" value="1"/>
</dbReference>
<dbReference type="InterPro" id="IPR021133">
    <property type="entry name" value="HEAT_type_2"/>
</dbReference>
<dbReference type="RefSeq" id="WP_015282536.1">
    <property type="nucleotide sequence ID" value="NC_019941.1"/>
</dbReference>
<dbReference type="InterPro" id="IPR011989">
    <property type="entry name" value="ARM-like"/>
</dbReference>
<dbReference type="Proteomes" id="UP000010816">
    <property type="component" value="Plasmid pTHIMO01"/>
</dbReference>
<reference evidence="4 5" key="1">
    <citation type="submission" date="2011-09" db="EMBL/GenBank/DDBJ databases">
        <title>Complete sequence of plasmid of Thioflavicoccus mobilis 8321.</title>
        <authorList>
            <consortium name="US DOE Joint Genome Institute"/>
            <person name="Lucas S."/>
            <person name="Han J."/>
            <person name="Lapidus A."/>
            <person name="Cheng J.-F."/>
            <person name="Goodwin L."/>
            <person name="Pitluck S."/>
            <person name="Peters L."/>
            <person name="Ovchinnikova G."/>
            <person name="Lu M."/>
            <person name="Detter J.C."/>
            <person name="Han C."/>
            <person name="Tapia R."/>
            <person name="Land M."/>
            <person name="Hauser L."/>
            <person name="Kyrpides N."/>
            <person name="Ivanova N."/>
            <person name="Pagani I."/>
            <person name="Vogl K."/>
            <person name="Liu Z."/>
            <person name="Imhoff J."/>
            <person name="Thiel V."/>
            <person name="Frigaard N.-U."/>
            <person name="Bryant D."/>
            <person name="Woyke T."/>
        </authorList>
    </citation>
    <scope>NUCLEOTIDE SEQUENCE [LARGE SCALE GENOMIC DNA]</scope>
    <source>
        <strain evidence="4 5">8321</strain>
        <plasmid evidence="5">Plasmid pTHIMO01</plasmid>
    </source>
</reference>
<accession>L0H2X2</accession>
<dbReference type="HOGENOM" id="CLU_496004_0_0_6"/>
<sequence length="549" mass="59558">MAQAHAFISYVRENSDAVDMLVEELRSSAVSVWIDRNDISPGEYWKDAIHNAIADGAFFIACFSKELNERKESFMHGELRLAIDRLRNMPRERIWFIPVLLNETEIPSHRISSSETLREINAIRLFPDWQLGIKNILRAMKLEDPTVRRVLHLTNLVRYHERERLYATKQLIELGNAAAEAIPALITALRDEEETVRASAADALGEIGLPAVPALITALRDEEWEVRERAAEALEKIGPAASQAIPALITALRDEEDTVRASAADALGEIGLPAVPALITALRDEEGEVRAFATRALGEIGTPAVPDLITAYHDEEAAVRASAAIALGKIGTAFREPFPGARKTIHYKDDSNVDDDMRCIATEAFEQIGIPADGVVPILITALGHEEWIVRERAAEALGKVGPAASEAIPALIAALRRNYRDFGMIKKIAEALGEIGPAASEAVSDLIVAIRDLSQGIGDPGWEISKGEAREQLSDALGKIGPAAVPALMTALRDDEDEVRESAAGALGEIGPAASEAIPALNEAVQDTKSFVRESAARALMQIQMITA</sequence>
<gene>
    <name evidence="4" type="ORF">Thimo_3765</name>
</gene>
<proteinExistence type="predicted"/>
<keyword evidence="4" id="KW-0614">Plasmid</keyword>
<dbReference type="GO" id="GO:0016491">
    <property type="term" value="F:oxidoreductase activity"/>
    <property type="evidence" value="ECO:0007669"/>
    <property type="project" value="TreeGrafter"/>
</dbReference>
<evidence type="ECO:0000256" key="1">
    <source>
        <dbReference type="ARBA" id="ARBA00022737"/>
    </source>
</evidence>
<dbReference type="Pfam" id="PF13676">
    <property type="entry name" value="TIR_2"/>
    <property type="match status" value="1"/>
</dbReference>
<dbReference type="PANTHER" id="PTHR12697">
    <property type="entry name" value="PBS LYASE HEAT-LIKE PROTEIN"/>
    <property type="match status" value="1"/>
</dbReference>
<dbReference type="InterPro" id="IPR000357">
    <property type="entry name" value="HEAT"/>
</dbReference>
<dbReference type="Gene3D" id="3.40.50.10140">
    <property type="entry name" value="Toll/interleukin-1 receptor homology (TIR) domain"/>
    <property type="match status" value="1"/>
</dbReference>
<geneLocation type="plasmid" evidence="4 5">
    <name>pTHIMO01</name>
</geneLocation>
<dbReference type="SUPFAM" id="SSF48371">
    <property type="entry name" value="ARM repeat"/>
    <property type="match status" value="1"/>
</dbReference>
<dbReference type="SUPFAM" id="SSF52200">
    <property type="entry name" value="Toll/Interleukin receptor TIR domain"/>
    <property type="match status" value="1"/>
</dbReference>
<dbReference type="PROSITE" id="PS50077">
    <property type="entry name" value="HEAT_REPEAT"/>
    <property type="match status" value="7"/>
</dbReference>
<dbReference type="InterPro" id="IPR016024">
    <property type="entry name" value="ARM-type_fold"/>
</dbReference>
<dbReference type="Gene3D" id="1.25.10.10">
    <property type="entry name" value="Leucine-rich Repeat Variant"/>
    <property type="match status" value="5"/>
</dbReference>
<dbReference type="Pfam" id="PF03130">
    <property type="entry name" value="HEAT_PBS"/>
    <property type="match status" value="1"/>
</dbReference>